<dbReference type="GO" id="GO:0005634">
    <property type="term" value="C:nucleus"/>
    <property type="evidence" value="ECO:0007669"/>
    <property type="project" value="UniProtKB-SubCell"/>
</dbReference>
<keyword evidence="4" id="KW-0677">Repeat</keyword>
<evidence type="ECO:0000256" key="2">
    <source>
        <dbReference type="ARBA" id="ARBA00006991"/>
    </source>
</evidence>
<evidence type="ECO:0000256" key="1">
    <source>
        <dbReference type="ARBA" id="ARBA00004123"/>
    </source>
</evidence>
<evidence type="ECO:0000256" key="12">
    <source>
        <dbReference type="SAM" id="MobiDB-lite"/>
    </source>
</evidence>
<dbReference type="GeneTree" id="ENSGT01150000286952"/>
<evidence type="ECO:0000256" key="11">
    <source>
        <dbReference type="PROSITE-ProRule" id="PRU00042"/>
    </source>
</evidence>
<sequence length="251" mass="28681">MPTSRSLREIIRARLTDAAEEIFTEFDKIIVKYEEELDRQRRLLEISWKPEINLQRIVEQGESDTFVITYEERGTDANSNKLHENQYNKIIDAEGSGSNGDGGRSDNGDNLRLKEQKNKHTSCSCKVCGKREKPFPCVICGKSFTLLMILKKHIRTHTGEKPFSCLTCGKSFRHNGTLSQHMRTHTGEKPFPCLTCGKPFSDKRNLSRHIRTHTDERPFSCPTCGKNFRQGGHLTGRSNNDQIKSGSYLFK</sequence>
<dbReference type="Ensembl" id="ENSCVAT00000016916.1">
    <property type="protein sequence ID" value="ENSCVAP00000010276.1"/>
    <property type="gene ID" value="ENSCVAG00000012376.1"/>
</dbReference>
<accession>A0A3Q2CWP1</accession>
<comment type="subcellular location">
    <subcellularLocation>
        <location evidence="1">Nucleus</location>
    </subcellularLocation>
</comment>
<dbReference type="SMART" id="SM00355">
    <property type="entry name" value="ZnF_C2H2"/>
    <property type="match status" value="3"/>
</dbReference>
<keyword evidence="3" id="KW-0479">Metal-binding</keyword>
<evidence type="ECO:0000313" key="14">
    <source>
        <dbReference type="Ensembl" id="ENSCVAP00000010276.1"/>
    </source>
</evidence>
<evidence type="ECO:0000256" key="5">
    <source>
        <dbReference type="ARBA" id="ARBA00022771"/>
    </source>
</evidence>
<feature type="region of interest" description="Disordered" evidence="12">
    <location>
        <begin position="92"/>
        <end position="113"/>
    </location>
</feature>
<feature type="domain" description="C2H2-type" evidence="13">
    <location>
        <begin position="135"/>
        <end position="162"/>
    </location>
</feature>
<feature type="domain" description="C2H2-type" evidence="13">
    <location>
        <begin position="191"/>
        <end position="218"/>
    </location>
</feature>
<feature type="compositionally biased region" description="Basic and acidic residues" evidence="12">
    <location>
        <begin position="103"/>
        <end position="113"/>
    </location>
</feature>
<dbReference type="GO" id="GO:0008270">
    <property type="term" value="F:zinc ion binding"/>
    <property type="evidence" value="ECO:0007669"/>
    <property type="project" value="UniProtKB-KW"/>
</dbReference>
<keyword evidence="9" id="KW-0804">Transcription</keyword>
<dbReference type="FunFam" id="3.30.160.60:FF:002343">
    <property type="entry name" value="Zinc finger protein 33A"/>
    <property type="match status" value="1"/>
</dbReference>
<evidence type="ECO:0000256" key="3">
    <source>
        <dbReference type="ARBA" id="ARBA00022723"/>
    </source>
</evidence>
<dbReference type="Pfam" id="PF00096">
    <property type="entry name" value="zf-C2H2"/>
    <property type="match status" value="3"/>
</dbReference>
<dbReference type="GO" id="GO:0000981">
    <property type="term" value="F:DNA-binding transcription factor activity, RNA polymerase II-specific"/>
    <property type="evidence" value="ECO:0007669"/>
    <property type="project" value="TreeGrafter"/>
</dbReference>
<dbReference type="FunFam" id="3.30.160.60:FF:000931">
    <property type="entry name" value="zinc finger protein 697"/>
    <property type="match status" value="1"/>
</dbReference>
<keyword evidence="10" id="KW-0539">Nucleus</keyword>
<dbReference type="InterPro" id="IPR013087">
    <property type="entry name" value="Znf_C2H2_type"/>
</dbReference>
<evidence type="ECO:0000259" key="13">
    <source>
        <dbReference type="PROSITE" id="PS50157"/>
    </source>
</evidence>
<dbReference type="AlphaFoldDB" id="A0A3Q2CWP1"/>
<evidence type="ECO:0000256" key="6">
    <source>
        <dbReference type="ARBA" id="ARBA00022833"/>
    </source>
</evidence>
<feature type="compositionally biased region" description="Polar residues" evidence="12">
    <location>
        <begin position="236"/>
        <end position="245"/>
    </location>
</feature>
<dbReference type="GO" id="GO:0000978">
    <property type="term" value="F:RNA polymerase II cis-regulatory region sequence-specific DNA binding"/>
    <property type="evidence" value="ECO:0007669"/>
    <property type="project" value="TreeGrafter"/>
</dbReference>
<keyword evidence="15" id="KW-1185">Reference proteome</keyword>
<evidence type="ECO:0000256" key="7">
    <source>
        <dbReference type="ARBA" id="ARBA00023015"/>
    </source>
</evidence>
<dbReference type="PANTHER" id="PTHR23235:SF178">
    <property type="entry name" value="C2H2-TYPE DOMAIN-CONTAINING PROTEIN-RELATED"/>
    <property type="match status" value="1"/>
</dbReference>
<reference evidence="14" key="1">
    <citation type="submission" date="2025-08" db="UniProtKB">
        <authorList>
            <consortium name="Ensembl"/>
        </authorList>
    </citation>
    <scope>IDENTIFICATION</scope>
</reference>
<dbReference type="SUPFAM" id="SSF57667">
    <property type="entry name" value="beta-beta-alpha zinc fingers"/>
    <property type="match status" value="2"/>
</dbReference>
<keyword evidence="6" id="KW-0862">Zinc</keyword>
<feature type="region of interest" description="Disordered" evidence="12">
    <location>
        <begin position="232"/>
        <end position="251"/>
    </location>
</feature>
<evidence type="ECO:0000256" key="10">
    <source>
        <dbReference type="ARBA" id="ARBA00023242"/>
    </source>
</evidence>
<keyword evidence="7" id="KW-0805">Transcription regulation</keyword>
<name>A0A3Q2CWP1_CYPVA</name>
<keyword evidence="5 11" id="KW-0863">Zinc-finger</keyword>
<dbReference type="FunFam" id="3.30.160.60:FF:000100">
    <property type="entry name" value="Zinc finger 45-like"/>
    <property type="match status" value="2"/>
</dbReference>
<reference evidence="14" key="2">
    <citation type="submission" date="2025-09" db="UniProtKB">
        <authorList>
            <consortium name="Ensembl"/>
        </authorList>
    </citation>
    <scope>IDENTIFICATION</scope>
</reference>
<evidence type="ECO:0000313" key="15">
    <source>
        <dbReference type="Proteomes" id="UP000265020"/>
    </source>
</evidence>
<dbReference type="InterPro" id="IPR036236">
    <property type="entry name" value="Znf_C2H2_sf"/>
</dbReference>
<dbReference type="PROSITE" id="PS00028">
    <property type="entry name" value="ZINC_FINGER_C2H2_1"/>
    <property type="match status" value="3"/>
</dbReference>
<dbReference type="OMA" id="NIFDREF"/>
<keyword evidence="8" id="KW-0238">DNA-binding</keyword>
<evidence type="ECO:0000256" key="4">
    <source>
        <dbReference type="ARBA" id="ARBA00022737"/>
    </source>
</evidence>
<comment type="similarity">
    <text evidence="2">Belongs to the krueppel C2H2-type zinc-finger protein family.</text>
</comment>
<evidence type="ECO:0000256" key="9">
    <source>
        <dbReference type="ARBA" id="ARBA00023163"/>
    </source>
</evidence>
<dbReference type="Proteomes" id="UP000265020">
    <property type="component" value="Unassembled WGS sequence"/>
</dbReference>
<dbReference type="Gene3D" id="3.30.160.60">
    <property type="entry name" value="Classic Zinc Finger"/>
    <property type="match status" value="4"/>
</dbReference>
<organism evidence="14 15">
    <name type="scientific">Cyprinodon variegatus</name>
    <name type="common">Sheepshead minnow</name>
    <dbReference type="NCBI Taxonomy" id="28743"/>
    <lineage>
        <taxon>Eukaryota</taxon>
        <taxon>Metazoa</taxon>
        <taxon>Chordata</taxon>
        <taxon>Craniata</taxon>
        <taxon>Vertebrata</taxon>
        <taxon>Euteleostomi</taxon>
        <taxon>Actinopterygii</taxon>
        <taxon>Neopterygii</taxon>
        <taxon>Teleostei</taxon>
        <taxon>Neoteleostei</taxon>
        <taxon>Acanthomorphata</taxon>
        <taxon>Ovalentaria</taxon>
        <taxon>Atherinomorphae</taxon>
        <taxon>Cyprinodontiformes</taxon>
        <taxon>Cyprinodontidae</taxon>
        <taxon>Cyprinodon</taxon>
    </lineage>
</organism>
<dbReference type="PANTHER" id="PTHR23235">
    <property type="entry name" value="KRUEPPEL-LIKE TRANSCRIPTION FACTOR"/>
    <property type="match status" value="1"/>
</dbReference>
<dbReference type="PROSITE" id="PS50157">
    <property type="entry name" value="ZINC_FINGER_C2H2_2"/>
    <property type="match status" value="3"/>
</dbReference>
<evidence type="ECO:0000256" key="8">
    <source>
        <dbReference type="ARBA" id="ARBA00023125"/>
    </source>
</evidence>
<protein>
    <submittedName>
        <fullName evidence="14">Zinc finger protein 248-like</fullName>
    </submittedName>
</protein>
<proteinExistence type="inferred from homology"/>
<feature type="domain" description="C2H2-type" evidence="13">
    <location>
        <begin position="163"/>
        <end position="190"/>
    </location>
</feature>